<dbReference type="eggNOG" id="COG2501">
    <property type="taxonomic scope" value="Bacteria"/>
</dbReference>
<dbReference type="HOGENOM" id="CLU_127162_3_2_9"/>
<evidence type="ECO:0000313" key="2">
    <source>
        <dbReference type="EMBL" id="EFV01125.1"/>
    </source>
</evidence>
<reference evidence="2 3" key="1">
    <citation type="submission" date="2010-12" db="EMBL/GenBank/DDBJ databases">
        <authorList>
            <person name="Muzny D."/>
            <person name="Qin X."/>
            <person name="Deng J."/>
            <person name="Jiang H."/>
            <person name="Liu Y."/>
            <person name="Qu J."/>
            <person name="Song X.-Z."/>
            <person name="Zhang L."/>
            <person name="Thornton R."/>
            <person name="Coyle M."/>
            <person name="Francisco L."/>
            <person name="Jackson L."/>
            <person name="Javaid M."/>
            <person name="Korchina V."/>
            <person name="Kovar C."/>
            <person name="Mata R."/>
            <person name="Mathew T."/>
            <person name="Ngo R."/>
            <person name="Nguyen L."/>
            <person name="Nguyen N."/>
            <person name="Okwuonu G."/>
            <person name="Ongeri F."/>
            <person name="Pham C."/>
            <person name="Simmons D."/>
            <person name="Wilczek-Boney K."/>
            <person name="Hale W."/>
            <person name="Jakkamsetti A."/>
            <person name="Pham P."/>
            <person name="Ruth R."/>
            <person name="San Lucas F."/>
            <person name="Warren J."/>
            <person name="Zhang J."/>
            <person name="Zhao Z."/>
            <person name="Zhou C."/>
            <person name="Zhu D."/>
            <person name="Lee S."/>
            <person name="Bess C."/>
            <person name="Blankenburg K."/>
            <person name="Forbes L."/>
            <person name="Fu Q."/>
            <person name="Gubbala S."/>
            <person name="Hirani K."/>
            <person name="Jayaseelan J.C."/>
            <person name="Lara F."/>
            <person name="Munidasa M."/>
            <person name="Palculict T."/>
            <person name="Patil S."/>
            <person name="Pu L.-L."/>
            <person name="Saada N."/>
            <person name="Tang L."/>
            <person name="Weissenberger G."/>
            <person name="Zhu Y."/>
            <person name="Hemphill L."/>
            <person name="Shang Y."/>
            <person name="Youmans B."/>
            <person name="Ayvaz T."/>
            <person name="Ross M."/>
            <person name="Santibanez J."/>
            <person name="Aqrawi P."/>
            <person name="Gross S."/>
            <person name="Joshi V."/>
            <person name="Fowler G."/>
            <person name="Nazareth L."/>
            <person name="Reid J."/>
            <person name="Worley K."/>
            <person name="Petrosino J."/>
            <person name="Highlander S."/>
            <person name="Gibbs R."/>
        </authorList>
    </citation>
    <scope>NUCLEOTIDE SEQUENCE [LARGE SCALE GENOMIC DNA]</scope>
    <source>
        <strain evidence="2 3">ATCC 23263</strain>
    </source>
</reference>
<comment type="caution">
    <text evidence="2">The sequence shown here is derived from an EMBL/GenBank/DDBJ whole genome shotgun (WGS) entry which is preliminary data.</text>
</comment>
<dbReference type="GO" id="GO:0003723">
    <property type="term" value="F:RNA binding"/>
    <property type="evidence" value="ECO:0007669"/>
    <property type="project" value="UniProtKB-KW"/>
</dbReference>
<dbReference type="CDD" id="cd00165">
    <property type="entry name" value="S4"/>
    <property type="match status" value="1"/>
</dbReference>
<protein>
    <submittedName>
        <fullName evidence="2">S4 domain protein</fullName>
    </submittedName>
</protein>
<dbReference type="Pfam" id="PF13275">
    <property type="entry name" value="S4_2"/>
    <property type="match status" value="1"/>
</dbReference>
<dbReference type="Proteomes" id="UP000004754">
    <property type="component" value="Unassembled WGS sequence"/>
</dbReference>
<proteinExistence type="predicted"/>
<keyword evidence="1" id="KW-0694">RNA-binding</keyword>
<dbReference type="Gene3D" id="3.10.290.10">
    <property type="entry name" value="RNA-binding S4 domain"/>
    <property type="match status" value="1"/>
</dbReference>
<sequence length="82" mass="9066">METNGRKMEKIQIQTDFIKLDQLLKYIGAADSGAMAKAMVLDERVRVDGEICTMRGKKIRPGQQVAVADLGAWRVTGGRISE</sequence>
<evidence type="ECO:0000256" key="1">
    <source>
        <dbReference type="PROSITE-ProRule" id="PRU00182"/>
    </source>
</evidence>
<dbReference type="SUPFAM" id="SSF55174">
    <property type="entry name" value="Alpha-L RNA-binding motif"/>
    <property type="match status" value="1"/>
</dbReference>
<dbReference type="PROSITE" id="PS50889">
    <property type="entry name" value="S4"/>
    <property type="match status" value="1"/>
</dbReference>
<gene>
    <name evidence="2" type="ORF">HMP0721_1864</name>
</gene>
<keyword evidence="3" id="KW-1185">Reference proteome</keyword>
<name>E6MIM9_9FIRM</name>
<dbReference type="InterPro" id="IPR036986">
    <property type="entry name" value="S4_RNA-bd_sf"/>
</dbReference>
<organism evidence="2 3">
    <name type="scientific">Pseudoramibacter alactolyticus ATCC 23263</name>
    <dbReference type="NCBI Taxonomy" id="887929"/>
    <lineage>
        <taxon>Bacteria</taxon>
        <taxon>Bacillati</taxon>
        <taxon>Bacillota</taxon>
        <taxon>Clostridia</taxon>
        <taxon>Eubacteriales</taxon>
        <taxon>Eubacteriaceae</taxon>
        <taxon>Pseudoramibacter</taxon>
    </lineage>
</organism>
<dbReference type="STRING" id="887929.HMP0721_1864"/>
<dbReference type="AlphaFoldDB" id="E6MIM9"/>
<dbReference type="EMBL" id="AEQN01000023">
    <property type="protein sequence ID" value="EFV01125.1"/>
    <property type="molecule type" value="Genomic_DNA"/>
</dbReference>
<evidence type="ECO:0000313" key="3">
    <source>
        <dbReference type="Proteomes" id="UP000004754"/>
    </source>
</evidence>
<accession>E6MIM9</accession>